<dbReference type="Gene3D" id="3.40.50.300">
    <property type="entry name" value="P-loop containing nucleotide triphosphate hydrolases"/>
    <property type="match status" value="1"/>
</dbReference>
<evidence type="ECO:0000313" key="1">
    <source>
        <dbReference type="EMBL" id="SVA15503.1"/>
    </source>
</evidence>
<reference evidence="1" key="1">
    <citation type="submission" date="2018-05" db="EMBL/GenBank/DDBJ databases">
        <authorList>
            <person name="Lanie J.A."/>
            <person name="Ng W.-L."/>
            <person name="Kazmierczak K.M."/>
            <person name="Andrzejewski T.M."/>
            <person name="Davidsen T.M."/>
            <person name="Wayne K.J."/>
            <person name="Tettelin H."/>
            <person name="Glass J.I."/>
            <person name="Rusch D."/>
            <person name="Podicherti R."/>
            <person name="Tsui H.-C.T."/>
            <person name="Winkler M.E."/>
        </authorList>
    </citation>
    <scope>NUCLEOTIDE SEQUENCE</scope>
</reference>
<dbReference type="PANTHER" id="PTHR11669:SF8">
    <property type="entry name" value="DNA POLYMERASE III SUBUNIT DELTA"/>
    <property type="match status" value="1"/>
</dbReference>
<dbReference type="EMBL" id="UINC01004596">
    <property type="protein sequence ID" value="SVA15503.1"/>
    <property type="molecule type" value="Genomic_DNA"/>
</dbReference>
<sequence>MQERRQVIPSSTLLVGGPGTDLPNLGMELAGMLLCDVGNSDKPCTSCRSCHMFARGVHPDLHVISTEEAEAICDLRFRNQSMRYADTDSTKRERRTTVRSIITVDQIRAVTESLNKSAGLGSSKVCLIYPADALNLNAANALLKSLEEPTGGSYFLLLSSFPGNLPPTIRSRCSRLDLNNPTIDESIEWLTTEHKVDLKVAQQLITHGLGPYEVLQMNTREDLEAYQALIDGLTGLISGSVNAGAFARQNGIYDRVLTLKVIQSEIYRGLRESVHPRHDADVPVLISPDLALEFREVLFSVYFAIGKFLSWPKKSVDEQLFLEHIALKLSFAHNHGHNT</sequence>
<dbReference type="SUPFAM" id="SSF52540">
    <property type="entry name" value="P-loop containing nucleoside triphosphate hydrolases"/>
    <property type="match status" value="1"/>
</dbReference>
<gene>
    <name evidence="1" type="ORF">METZ01_LOCUS68357</name>
</gene>
<dbReference type="PANTHER" id="PTHR11669">
    <property type="entry name" value="REPLICATION FACTOR C / DNA POLYMERASE III GAMMA-TAU SUBUNIT"/>
    <property type="match status" value="1"/>
</dbReference>
<organism evidence="1">
    <name type="scientific">marine metagenome</name>
    <dbReference type="NCBI Taxonomy" id="408172"/>
    <lineage>
        <taxon>unclassified sequences</taxon>
        <taxon>metagenomes</taxon>
        <taxon>ecological metagenomes</taxon>
    </lineage>
</organism>
<dbReference type="AlphaFoldDB" id="A0A381TN96"/>
<dbReference type="Pfam" id="PF13177">
    <property type="entry name" value="DNA_pol3_delta2"/>
    <property type="match status" value="1"/>
</dbReference>
<protein>
    <recommendedName>
        <fullName evidence="2">DNA-directed DNA polymerase</fullName>
    </recommendedName>
</protein>
<dbReference type="GO" id="GO:0006261">
    <property type="term" value="P:DNA-templated DNA replication"/>
    <property type="evidence" value="ECO:0007669"/>
    <property type="project" value="TreeGrafter"/>
</dbReference>
<name>A0A381TN96_9ZZZZ</name>
<dbReference type="InterPro" id="IPR027417">
    <property type="entry name" value="P-loop_NTPase"/>
</dbReference>
<evidence type="ECO:0008006" key="2">
    <source>
        <dbReference type="Google" id="ProtNLM"/>
    </source>
</evidence>
<accession>A0A381TN96</accession>
<dbReference type="InterPro" id="IPR050238">
    <property type="entry name" value="DNA_Rep/Repair_Clamp_Loader"/>
</dbReference>
<proteinExistence type="predicted"/>
<dbReference type="GO" id="GO:0009360">
    <property type="term" value="C:DNA polymerase III complex"/>
    <property type="evidence" value="ECO:0007669"/>
    <property type="project" value="TreeGrafter"/>
</dbReference>